<feature type="signal peptide" evidence="1">
    <location>
        <begin position="1"/>
        <end position="23"/>
    </location>
</feature>
<dbReference type="EMBL" id="MEIL01000029">
    <property type="protein sequence ID" value="PIT38730.1"/>
    <property type="molecule type" value="Genomic_DNA"/>
</dbReference>
<keyword evidence="4" id="KW-1185">Reference proteome</keyword>
<organism evidence="3 4">
    <name type="scientific">Snodgrassella alvi</name>
    <dbReference type="NCBI Taxonomy" id="1196083"/>
    <lineage>
        <taxon>Bacteria</taxon>
        <taxon>Pseudomonadati</taxon>
        <taxon>Pseudomonadota</taxon>
        <taxon>Betaproteobacteria</taxon>
        <taxon>Neisseriales</taxon>
        <taxon>Neisseriaceae</taxon>
        <taxon>Snodgrassella</taxon>
    </lineage>
</organism>
<dbReference type="InterPro" id="IPR001736">
    <property type="entry name" value="PLipase_D/transphosphatidylase"/>
</dbReference>
<dbReference type="GO" id="GO:0030572">
    <property type="term" value="F:phosphatidyltransferase activity"/>
    <property type="evidence" value="ECO:0007669"/>
    <property type="project" value="UniProtKB-ARBA"/>
</dbReference>
<dbReference type="SMART" id="SM00155">
    <property type="entry name" value="PLDc"/>
    <property type="match status" value="2"/>
</dbReference>
<evidence type="ECO:0000313" key="3">
    <source>
        <dbReference type="EMBL" id="PIT38730.1"/>
    </source>
</evidence>
<feature type="domain" description="PLD phosphodiesterase" evidence="2">
    <location>
        <begin position="437"/>
        <end position="464"/>
    </location>
</feature>
<protein>
    <recommendedName>
        <fullName evidence="2">PLD phosphodiesterase domain-containing protein</fullName>
    </recommendedName>
</protein>
<dbReference type="AlphaFoldDB" id="A0A2N9X6C7"/>
<comment type="caution">
    <text evidence="3">The sequence shown here is derived from an EMBL/GenBank/DDBJ whole genome shotgun (WGS) entry which is preliminary data.</text>
</comment>
<dbReference type="InterPro" id="IPR025202">
    <property type="entry name" value="PLD-like_dom"/>
</dbReference>
<dbReference type="Proteomes" id="UP000230202">
    <property type="component" value="Unassembled WGS sequence"/>
</dbReference>
<dbReference type="PANTHER" id="PTHR21248">
    <property type="entry name" value="CARDIOLIPIN SYNTHASE"/>
    <property type="match status" value="1"/>
</dbReference>
<evidence type="ECO:0000313" key="4">
    <source>
        <dbReference type="Proteomes" id="UP000230202"/>
    </source>
</evidence>
<feature type="chain" id="PRO_5014847961" description="PLD phosphodiesterase domain-containing protein" evidence="1">
    <location>
        <begin position="24"/>
        <end position="547"/>
    </location>
</feature>
<gene>
    <name evidence="3" type="ORF">BHC54_09485</name>
</gene>
<keyword evidence="1" id="KW-0732">Signal</keyword>
<dbReference type="CDD" id="cd09111">
    <property type="entry name" value="PLDc_ymdC_like_1"/>
    <property type="match status" value="1"/>
</dbReference>
<proteinExistence type="predicted"/>
<dbReference type="SUPFAM" id="SSF56024">
    <property type="entry name" value="Phospholipase D/nuclease"/>
    <property type="match status" value="2"/>
</dbReference>
<dbReference type="Gene3D" id="3.30.870.10">
    <property type="entry name" value="Endonuclease Chain A"/>
    <property type="match status" value="2"/>
</dbReference>
<evidence type="ECO:0000259" key="2">
    <source>
        <dbReference type="PROSITE" id="PS50035"/>
    </source>
</evidence>
<name>A0A2N9X6C7_9NEIS</name>
<sequence length="547" mass="62055">MNSKIFNQICTICFKLCTLFILTACQTLPSLQGRTTETHVAADIPTSLAYANASLVSQHPGFSGIYPLDDGHEAFAARVALIRAAEKSLDVQYYIWRNDTSGQLLFHELVLAAQRGVHVRLLLDDNNTVGLDKVLTALNQEPNIEIRLFNPFIHRHWRALSYITDFARLNRRMHNKSITADNQATILGGRNIGDEYFDMGKGTLFVDLDILAIGPIVNQVSNNFDRYWNSASAYDFSSIVHRRNKLQPSMTVFKRRSFNRLRADSYDNAYNRDNFVNRLLDGSLDYQWAHLILVSDNPEKALPKSKQETAKQNIETGLVIASDTKDTNHQPVIKYEKASLTLNALAASVVEPQKDLLVITPYFVPTQTGLEYLQKLREEGVKIRILTNSLAATDVPVVHSGYSRYRIPLLKEGVEIYELKNQGFIKGHRDRAFTGNSESSLHAKTFTIDGQQLYIGSLNFDPRSARLNTEMGVVIQSPEMAQYMNQAINEALPDVTYQVKLSPEGKLEWLKNNDKNQIRVYHHDPDTSVWKRAWVKILSWLPLESLL</sequence>
<dbReference type="PROSITE" id="PS50035">
    <property type="entry name" value="PLD"/>
    <property type="match status" value="2"/>
</dbReference>
<evidence type="ECO:0000256" key="1">
    <source>
        <dbReference type="SAM" id="SignalP"/>
    </source>
</evidence>
<dbReference type="Pfam" id="PF13091">
    <property type="entry name" value="PLDc_2"/>
    <property type="match status" value="2"/>
</dbReference>
<dbReference type="RefSeq" id="WP_180295897.1">
    <property type="nucleotide sequence ID" value="NZ_MEIL01000029.1"/>
</dbReference>
<accession>A0A2N9X6C7</accession>
<dbReference type="PANTHER" id="PTHR21248:SF12">
    <property type="entry name" value="CARDIOLIPIN SYNTHASE C"/>
    <property type="match status" value="1"/>
</dbReference>
<reference evidence="3" key="1">
    <citation type="journal article" date="2017" name="MBio">
        <title>Type VI secretion-mediated competition in the bee gut microbiome.</title>
        <authorList>
            <person name="Steele M.I."/>
            <person name="Kwong W.K."/>
            <person name="Powell J.E."/>
            <person name="Whiteley M."/>
            <person name="Moran N.A."/>
        </authorList>
    </citation>
    <scope>NUCLEOTIDE SEQUENCE [LARGE SCALE GENOMIC DNA]</scope>
    <source>
        <strain evidence="3">WkB273</strain>
    </source>
</reference>
<dbReference type="GO" id="GO:0032049">
    <property type="term" value="P:cardiolipin biosynthetic process"/>
    <property type="evidence" value="ECO:0007669"/>
    <property type="project" value="UniProtKB-ARBA"/>
</dbReference>
<dbReference type="CDD" id="cd09113">
    <property type="entry name" value="PLDc_ymdC_like_2"/>
    <property type="match status" value="1"/>
</dbReference>
<feature type="domain" description="PLD phosphodiesterase" evidence="2">
    <location>
        <begin position="169"/>
        <end position="196"/>
    </location>
</feature>